<proteinExistence type="predicted"/>
<dbReference type="EMBL" id="RBNJ01007742">
    <property type="protein sequence ID" value="RUS27821.1"/>
    <property type="molecule type" value="Genomic_DNA"/>
</dbReference>
<comment type="caution">
    <text evidence="2">The sequence shown here is derived from an EMBL/GenBank/DDBJ whole genome shotgun (WGS) entry which is preliminary data.</text>
</comment>
<gene>
    <name evidence="2" type="ORF">BC938DRAFT_482690</name>
</gene>
<evidence type="ECO:0000313" key="2">
    <source>
        <dbReference type="EMBL" id="RUS27821.1"/>
    </source>
</evidence>
<dbReference type="AlphaFoldDB" id="A0A433QDI2"/>
<evidence type="ECO:0000313" key="3">
    <source>
        <dbReference type="Proteomes" id="UP000274822"/>
    </source>
</evidence>
<keyword evidence="3" id="KW-1185">Reference proteome</keyword>
<reference evidence="2 3" key="1">
    <citation type="journal article" date="2018" name="New Phytol.">
        <title>Phylogenomics of Endogonaceae and evolution of mycorrhizas within Mucoromycota.</title>
        <authorList>
            <person name="Chang Y."/>
            <person name="Desiro A."/>
            <person name="Na H."/>
            <person name="Sandor L."/>
            <person name="Lipzen A."/>
            <person name="Clum A."/>
            <person name="Barry K."/>
            <person name="Grigoriev I.V."/>
            <person name="Martin F.M."/>
            <person name="Stajich J.E."/>
            <person name="Smith M.E."/>
            <person name="Bonito G."/>
            <person name="Spatafora J.W."/>
        </authorList>
    </citation>
    <scope>NUCLEOTIDE SEQUENCE [LARGE SCALE GENOMIC DNA]</scope>
    <source>
        <strain evidence="2 3">AD002</strain>
    </source>
</reference>
<organism evidence="2 3">
    <name type="scientific">Jimgerdemannia flammicorona</name>
    <dbReference type="NCBI Taxonomy" id="994334"/>
    <lineage>
        <taxon>Eukaryota</taxon>
        <taxon>Fungi</taxon>
        <taxon>Fungi incertae sedis</taxon>
        <taxon>Mucoromycota</taxon>
        <taxon>Mucoromycotina</taxon>
        <taxon>Endogonomycetes</taxon>
        <taxon>Endogonales</taxon>
        <taxon>Endogonaceae</taxon>
        <taxon>Jimgerdemannia</taxon>
    </lineage>
</organism>
<name>A0A433QDI2_9FUNG</name>
<feature type="region of interest" description="Disordered" evidence="1">
    <location>
        <begin position="1"/>
        <end position="62"/>
    </location>
</feature>
<accession>A0A433QDI2</accession>
<evidence type="ECO:0000256" key="1">
    <source>
        <dbReference type="SAM" id="MobiDB-lite"/>
    </source>
</evidence>
<protein>
    <submittedName>
        <fullName evidence="2">Uncharacterized protein</fullName>
    </submittedName>
</protein>
<sequence>MMPEKLSPKRALNLIPFTTAFQRPAPSTQHSAPSTQHSAPSTQHSAPSTQHSAPSTIFQSSTVDWPKIPGHLTAKFKTDSHPTHIGLPPSLRCKVTLIIPHLRPAGYNQSPKFGHPEVP</sequence>
<feature type="compositionally biased region" description="Polar residues" evidence="1">
    <location>
        <begin position="19"/>
        <end position="62"/>
    </location>
</feature>
<dbReference type="Proteomes" id="UP000274822">
    <property type="component" value="Unassembled WGS sequence"/>
</dbReference>